<evidence type="ECO:0000256" key="2">
    <source>
        <dbReference type="SAM" id="SignalP"/>
    </source>
</evidence>
<evidence type="ECO:0000313" key="3">
    <source>
        <dbReference type="EMBL" id="KAJ7306801.1"/>
    </source>
</evidence>
<name>A0AAD6Z4I3_9AGAR</name>
<feature type="region of interest" description="Disordered" evidence="1">
    <location>
        <begin position="57"/>
        <end position="85"/>
    </location>
</feature>
<organism evidence="3 4">
    <name type="scientific">Mycena albidolilacea</name>
    <dbReference type="NCBI Taxonomy" id="1033008"/>
    <lineage>
        <taxon>Eukaryota</taxon>
        <taxon>Fungi</taxon>
        <taxon>Dikarya</taxon>
        <taxon>Basidiomycota</taxon>
        <taxon>Agaricomycotina</taxon>
        <taxon>Agaricomycetes</taxon>
        <taxon>Agaricomycetidae</taxon>
        <taxon>Agaricales</taxon>
        <taxon>Marasmiineae</taxon>
        <taxon>Mycenaceae</taxon>
        <taxon>Mycena</taxon>
    </lineage>
</organism>
<sequence length="154" mass="16958">MVSIPVLLLHSHIFLKVSMAQHSQNERRQLEELVKSLNTLAPSLIPTTTPCREQLERDSVGSTQTPLRDNILSTTDGFRTPNPVGNPSPRLPHTLHQRTALAVGPSPVRSGARPLPQARRVAEAKGLPVINIDPTALERWFHTGVCENSGEDRN</sequence>
<feature type="compositionally biased region" description="Polar residues" evidence="1">
    <location>
        <begin position="60"/>
        <end position="77"/>
    </location>
</feature>
<gene>
    <name evidence="3" type="ORF">DFH08DRAFT_901765</name>
</gene>
<keyword evidence="2" id="KW-0732">Signal</keyword>
<comment type="caution">
    <text evidence="3">The sequence shown here is derived from an EMBL/GenBank/DDBJ whole genome shotgun (WGS) entry which is preliminary data.</text>
</comment>
<evidence type="ECO:0000313" key="4">
    <source>
        <dbReference type="Proteomes" id="UP001218218"/>
    </source>
</evidence>
<protein>
    <submittedName>
        <fullName evidence="3">Uncharacterized protein</fullName>
    </submittedName>
</protein>
<feature type="signal peptide" evidence="2">
    <location>
        <begin position="1"/>
        <end position="20"/>
    </location>
</feature>
<reference evidence="3" key="1">
    <citation type="submission" date="2023-03" db="EMBL/GenBank/DDBJ databases">
        <title>Massive genome expansion in bonnet fungi (Mycena s.s.) driven by repeated elements and novel gene families across ecological guilds.</title>
        <authorList>
            <consortium name="Lawrence Berkeley National Laboratory"/>
            <person name="Harder C.B."/>
            <person name="Miyauchi S."/>
            <person name="Viragh M."/>
            <person name="Kuo A."/>
            <person name="Thoen E."/>
            <person name="Andreopoulos B."/>
            <person name="Lu D."/>
            <person name="Skrede I."/>
            <person name="Drula E."/>
            <person name="Henrissat B."/>
            <person name="Morin E."/>
            <person name="Kohler A."/>
            <person name="Barry K."/>
            <person name="LaButti K."/>
            <person name="Morin E."/>
            <person name="Salamov A."/>
            <person name="Lipzen A."/>
            <person name="Mereny Z."/>
            <person name="Hegedus B."/>
            <person name="Baldrian P."/>
            <person name="Stursova M."/>
            <person name="Weitz H."/>
            <person name="Taylor A."/>
            <person name="Grigoriev I.V."/>
            <person name="Nagy L.G."/>
            <person name="Martin F."/>
            <person name="Kauserud H."/>
        </authorList>
    </citation>
    <scope>NUCLEOTIDE SEQUENCE</scope>
    <source>
        <strain evidence="3">CBHHK002</strain>
    </source>
</reference>
<feature type="chain" id="PRO_5042295708" evidence="2">
    <location>
        <begin position="21"/>
        <end position="154"/>
    </location>
</feature>
<dbReference type="EMBL" id="JARIHO010000091">
    <property type="protein sequence ID" value="KAJ7306801.1"/>
    <property type="molecule type" value="Genomic_DNA"/>
</dbReference>
<evidence type="ECO:0000256" key="1">
    <source>
        <dbReference type="SAM" id="MobiDB-lite"/>
    </source>
</evidence>
<dbReference type="AlphaFoldDB" id="A0AAD6Z4I3"/>
<accession>A0AAD6Z4I3</accession>
<dbReference type="Proteomes" id="UP001218218">
    <property type="component" value="Unassembled WGS sequence"/>
</dbReference>
<keyword evidence="4" id="KW-1185">Reference proteome</keyword>
<proteinExistence type="predicted"/>